<dbReference type="Proteomes" id="UP000283509">
    <property type="component" value="Unassembled WGS sequence"/>
</dbReference>
<proteinExistence type="predicted"/>
<protein>
    <recommendedName>
        <fullName evidence="2">DUF4706 domain-containing protein</fullName>
    </recommendedName>
</protein>
<dbReference type="STRING" id="6689.A0A423T7K8"/>
<feature type="domain" description="DUF4706" evidence="2">
    <location>
        <begin position="28"/>
        <end position="114"/>
    </location>
</feature>
<dbReference type="PANTHER" id="PTHR34394:SF1">
    <property type="entry name" value="SIMILAR TO RIKEN CDNA 2310022B05"/>
    <property type="match status" value="1"/>
</dbReference>
<dbReference type="Pfam" id="PF15797">
    <property type="entry name" value="DUF4706"/>
    <property type="match status" value="1"/>
</dbReference>
<dbReference type="EMBL" id="QCYY01002158">
    <property type="protein sequence ID" value="ROT72429.1"/>
    <property type="molecule type" value="Genomic_DNA"/>
</dbReference>
<accession>A0A423T7K8</accession>
<reference evidence="3 4" key="2">
    <citation type="submission" date="2019-01" db="EMBL/GenBank/DDBJ databases">
        <title>The decoding of complex shrimp genome reveals the adaptation for benthos swimmer, frequently molting mechanism and breeding impact on genome.</title>
        <authorList>
            <person name="Sun Y."/>
            <person name="Gao Y."/>
            <person name="Yu Y."/>
        </authorList>
    </citation>
    <scope>NUCLEOTIDE SEQUENCE [LARGE SCALE GENOMIC DNA]</scope>
    <source>
        <tissue evidence="3">Muscle</tissue>
    </source>
</reference>
<dbReference type="PANTHER" id="PTHR34394">
    <property type="entry name" value="SIMILAR TO RIKEN CDNA 2310022B05"/>
    <property type="match status" value="1"/>
</dbReference>
<dbReference type="InterPro" id="IPR031600">
    <property type="entry name" value="DUF4706"/>
</dbReference>
<evidence type="ECO:0000313" key="4">
    <source>
        <dbReference type="Proteomes" id="UP000283509"/>
    </source>
</evidence>
<feature type="compositionally biased region" description="Low complexity" evidence="1">
    <location>
        <begin position="265"/>
        <end position="281"/>
    </location>
</feature>
<feature type="region of interest" description="Disordered" evidence="1">
    <location>
        <begin position="251"/>
        <end position="283"/>
    </location>
</feature>
<evidence type="ECO:0000256" key="1">
    <source>
        <dbReference type="SAM" id="MobiDB-lite"/>
    </source>
</evidence>
<dbReference type="OrthoDB" id="5984457at2759"/>
<keyword evidence="4" id="KW-1185">Reference proteome</keyword>
<dbReference type="AlphaFoldDB" id="A0A423T7K8"/>
<comment type="caution">
    <text evidence="3">The sequence shown here is derived from an EMBL/GenBank/DDBJ whole genome shotgun (WGS) entry which is preliminary data.</text>
</comment>
<feature type="compositionally biased region" description="Polar residues" evidence="1">
    <location>
        <begin position="349"/>
        <end position="361"/>
    </location>
</feature>
<feature type="region of interest" description="Disordered" evidence="1">
    <location>
        <begin position="341"/>
        <end position="361"/>
    </location>
</feature>
<evidence type="ECO:0000259" key="2">
    <source>
        <dbReference type="Pfam" id="PF15797"/>
    </source>
</evidence>
<feature type="region of interest" description="Disordered" evidence="1">
    <location>
        <begin position="1"/>
        <end position="23"/>
    </location>
</feature>
<reference evidence="3 4" key="1">
    <citation type="submission" date="2018-04" db="EMBL/GenBank/DDBJ databases">
        <authorList>
            <person name="Zhang X."/>
            <person name="Yuan J."/>
            <person name="Li F."/>
            <person name="Xiang J."/>
        </authorList>
    </citation>
    <scope>NUCLEOTIDE SEQUENCE [LARGE SCALE GENOMIC DNA]</scope>
    <source>
        <tissue evidence="3">Muscle</tissue>
    </source>
</reference>
<name>A0A423T7K8_PENVA</name>
<organism evidence="3 4">
    <name type="scientific">Penaeus vannamei</name>
    <name type="common">Whiteleg shrimp</name>
    <name type="synonym">Litopenaeus vannamei</name>
    <dbReference type="NCBI Taxonomy" id="6689"/>
    <lineage>
        <taxon>Eukaryota</taxon>
        <taxon>Metazoa</taxon>
        <taxon>Ecdysozoa</taxon>
        <taxon>Arthropoda</taxon>
        <taxon>Crustacea</taxon>
        <taxon>Multicrustacea</taxon>
        <taxon>Malacostraca</taxon>
        <taxon>Eumalacostraca</taxon>
        <taxon>Eucarida</taxon>
        <taxon>Decapoda</taxon>
        <taxon>Dendrobranchiata</taxon>
        <taxon>Penaeoidea</taxon>
        <taxon>Penaeidae</taxon>
        <taxon>Penaeus</taxon>
    </lineage>
</organism>
<evidence type="ECO:0000313" key="3">
    <source>
        <dbReference type="EMBL" id="ROT72429.1"/>
    </source>
</evidence>
<gene>
    <name evidence="3" type="ORF">C7M84_009194</name>
</gene>
<sequence>MPAPPSTENLHSRGPPHALSVEVSPPEEYFRGVSPLCRKMLDDMTAVREKWGDTWNELSYQQQCRVIDQAMVDEATVRRYEAGEHRGACEEPECEYFPKLKLPTGQKVVCDENLTARGFGRVIPGGRAVYTARPVSLPRPPRFRWHYDPPGSPDPPSVVVAAPRSATLPSNLNREARRANTSKYMLIRNKADGGEGGGGILAKIRGAVAALTATCLPLKATSGQNSLLSLYNAPKEGGEPELRPPHVRVQATEPKDPQAPSGQVPGPADANGNPGGFANNPLSDLASDPALVGYYCTLPDEDDDDAPYTPRAALLPERTKVTVNTPVTPELEASYRQIPDGAPARLSSEGPSTETISSAFTSPLSACLPTPEPACVLRRPREKNPSPELSEKEHDLLEEFNINLELSASEKRESNIPKTGFDFLDNW</sequence>